<dbReference type="NCBIfam" id="NF001854">
    <property type="entry name" value="PRK00575.1"/>
    <property type="match status" value="1"/>
</dbReference>
<name>A0ABY3VRD1_9MYCO</name>
<dbReference type="Pfam" id="PF02416">
    <property type="entry name" value="TatA_B_E"/>
    <property type="match status" value="1"/>
</dbReference>
<evidence type="ECO:0000313" key="11">
    <source>
        <dbReference type="EMBL" id="UMB71725.1"/>
    </source>
</evidence>
<dbReference type="NCBIfam" id="TIGR01411">
    <property type="entry name" value="tatAE"/>
    <property type="match status" value="1"/>
</dbReference>
<evidence type="ECO:0000256" key="9">
    <source>
        <dbReference type="HAMAP-Rule" id="MF_00236"/>
    </source>
</evidence>
<keyword evidence="5 9" id="KW-0653">Protein transport</keyword>
<evidence type="ECO:0000256" key="5">
    <source>
        <dbReference type="ARBA" id="ARBA00022927"/>
    </source>
</evidence>
<sequence length="80" mass="8439">MNALTPGHLAIIAVLVIVLFGAKRLPDAARSLGKSLRIFKSEVRELQSDNKPEASATQAAPAQPVHSERVEPPAADGRSA</sequence>
<keyword evidence="4 9" id="KW-0812">Transmembrane</keyword>
<comment type="similarity">
    <text evidence="9">Belongs to the TatA/E family.</text>
</comment>
<comment type="subunit">
    <text evidence="9">The Tat system comprises two distinct complexes: a TatABC complex, containing multiple copies of TatA, TatB and TatC subunits, and a separate TatA complex, containing only TatA subunits. Substrates initially bind to the TatABC complex, which probably triggers association of the separate TatA complex to form the active translocon.</text>
</comment>
<reference evidence="11" key="1">
    <citation type="submission" date="2022-08" db="EMBL/GenBank/DDBJ databases">
        <title>Whole genome sequencing of non-tuberculosis mycobacteria type-strains.</title>
        <authorList>
            <person name="Igarashi Y."/>
            <person name="Osugi A."/>
            <person name="Mitarai S."/>
        </authorList>
    </citation>
    <scope>NUCLEOTIDE SEQUENCE</scope>
    <source>
        <strain evidence="11">DSM 45127</strain>
    </source>
</reference>
<dbReference type="PANTHER" id="PTHR42982:SF8">
    <property type="entry name" value="SEC-INDEPENDENT PROTEIN TRANSLOCASE PROTEIN TATA"/>
    <property type="match status" value="1"/>
</dbReference>
<dbReference type="InterPro" id="IPR003369">
    <property type="entry name" value="TatA/B/E"/>
</dbReference>
<keyword evidence="7 9" id="KW-0811">Translocation</keyword>
<evidence type="ECO:0000256" key="10">
    <source>
        <dbReference type="SAM" id="MobiDB-lite"/>
    </source>
</evidence>
<dbReference type="PANTHER" id="PTHR42982">
    <property type="entry name" value="SEC-INDEPENDENT PROTEIN TRANSLOCASE PROTEIN TATA"/>
    <property type="match status" value="1"/>
</dbReference>
<comment type="function">
    <text evidence="9">Part of the twin-arginine translocation (Tat) system that transports large folded proteins containing a characteristic twin-arginine motif in their signal peptide across membranes. TatA could form the protein-conducting channel of the Tat system.</text>
</comment>
<keyword evidence="8 9" id="KW-0472">Membrane</keyword>
<accession>A0ABY3VRD1</accession>
<feature type="region of interest" description="Disordered" evidence="10">
    <location>
        <begin position="45"/>
        <end position="80"/>
    </location>
</feature>
<dbReference type="RefSeq" id="WP_240263453.1">
    <property type="nucleotide sequence ID" value="NZ_CP092488.2"/>
</dbReference>
<keyword evidence="3 9" id="KW-1003">Cell membrane</keyword>
<evidence type="ECO:0000256" key="6">
    <source>
        <dbReference type="ARBA" id="ARBA00022989"/>
    </source>
</evidence>
<evidence type="ECO:0000256" key="3">
    <source>
        <dbReference type="ARBA" id="ARBA00022475"/>
    </source>
</evidence>
<evidence type="ECO:0000256" key="2">
    <source>
        <dbReference type="ARBA" id="ARBA00022448"/>
    </source>
</evidence>
<comment type="subcellular location">
    <subcellularLocation>
        <location evidence="1 9">Cell membrane</location>
        <topology evidence="1 9">Single-pass membrane protein</topology>
    </subcellularLocation>
</comment>
<dbReference type="Gene3D" id="1.20.5.3310">
    <property type="match status" value="1"/>
</dbReference>
<keyword evidence="2 9" id="KW-0813">Transport</keyword>
<proteinExistence type="inferred from homology"/>
<evidence type="ECO:0000313" key="12">
    <source>
        <dbReference type="Proteomes" id="UP001055336"/>
    </source>
</evidence>
<keyword evidence="12" id="KW-1185">Reference proteome</keyword>
<evidence type="ECO:0000256" key="7">
    <source>
        <dbReference type="ARBA" id="ARBA00023010"/>
    </source>
</evidence>
<organism evidence="11 12">
    <name type="scientific">Mycobacterium paraterrae</name>
    <dbReference type="NCBI Taxonomy" id="577492"/>
    <lineage>
        <taxon>Bacteria</taxon>
        <taxon>Bacillati</taxon>
        <taxon>Actinomycetota</taxon>
        <taxon>Actinomycetes</taxon>
        <taxon>Mycobacteriales</taxon>
        <taxon>Mycobacteriaceae</taxon>
        <taxon>Mycobacterium</taxon>
    </lineage>
</organism>
<protein>
    <recommendedName>
        <fullName evidence="9">Sec-independent protein translocase protein TatA</fullName>
    </recommendedName>
</protein>
<dbReference type="HAMAP" id="MF_00236">
    <property type="entry name" value="TatA_E"/>
    <property type="match status" value="1"/>
</dbReference>
<gene>
    <name evidence="9 11" type="primary">tatA</name>
    <name evidence="11" type="ORF">MKK62_11155</name>
</gene>
<evidence type="ECO:0000256" key="1">
    <source>
        <dbReference type="ARBA" id="ARBA00004162"/>
    </source>
</evidence>
<keyword evidence="6 9" id="KW-1133">Transmembrane helix</keyword>
<evidence type="ECO:0000256" key="8">
    <source>
        <dbReference type="ARBA" id="ARBA00023136"/>
    </source>
</evidence>
<evidence type="ECO:0000256" key="4">
    <source>
        <dbReference type="ARBA" id="ARBA00022692"/>
    </source>
</evidence>
<dbReference type="Proteomes" id="UP001055336">
    <property type="component" value="Chromosome"/>
</dbReference>
<dbReference type="EMBL" id="CP092488">
    <property type="protein sequence ID" value="UMB71725.1"/>
    <property type="molecule type" value="Genomic_DNA"/>
</dbReference>
<dbReference type="InterPro" id="IPR006312">
    <property type="entry name" value="TatA/E"/>
</dbReference>